<dbReference type="AlphaFoldDB" id="A0A6F9DHW8"/>
<dbReference type="InterPro" id="IPR042506">
    <property type="entry name" value="IQCC"/>
</dbReference>
<accession>A0A6F9DHW8</accession>
<dbReference type="PANTHER" id="PTHR16049">
    <property type="entry name" value="IQ DOMAIN-CONTAINING PROTEIN C"/>
    <property type="match status" value="1"/>
</dbReference>
<dbReference type="SMART" id="SM00015">
    <property type="entry name" value="IQ"/>
    <property type="match status" value="1"/>
</dbReference>
<dbReference type="PANTHER" id="PTHR16049:SF8">
    <property type="entry name" value="IQ DOMAIN-CONTAINING PROTEIN C"/>
    <property type="match status" value="1"/>
</dbReference>
<dbReference type="CDD" id="cd23767">
    <property type="entry name" value="IQCD"/>
    <property type="match status" value="1"/>
</dbReference>
<name>A0A6F9DHW8_9ASCI</name>
<sequence length="162" mass="18759">MEVNFAAITIQKAWRGFRIRRGFEEVQQHYYDLAANIDGSDMYHKLPKLCRMPEGTQVLKRPGLIYTDPFHKSDRTELFQQSADFSINGSENSVETINKGSVEESHDFHVSYNESVCAQSTTSLSQKQLLNKKRDVTMELLWVQQAIESRRNYLNVKKQLAI</sequence>
<organism evidence="1">
    <name type="scientific">Phallusia mammillata</name>
    <dbReference type="NCBI Taxonomy" id="59560"/>
    <lineage>
        <taxon>Eukaryota</taxon>
        <taxon>Metazoa</taxon>
        <taxon>Chordata</taxon>
        <taxon>Tunicata</taxon>
        <taxon>Ascidiacea</taxon>
        <taxon>Phlebobranchia</taxon>
        <taxon>Ascidiidae</taxon>
        <taxon>Phallusia</taxon>
    </lineage>
</organism>
<dbReference type="Pfam" id="PF00612">
    <property type="entry name" value="IQ"/>
    <property type="match status" value="1"/>
</dbReference>
<protein>
    <submittedName>
        <fullName evidence="1">Uncharacterized protein LOC100180192</fullName>
    </submittedName>
</protein>
<dbReference type="EMBL" id="LR786694">
    <property type="protein sequence ID" value="CAB3262523.1"/>
    <property type="molecule type" value="mRNA"/>
</dbReference>
<evidence type="ECO:0000313" key="1">
    <source>
        <dbReference type="EMBL" id="CAB3262523.1"/>
    </source>
</evidence>
<gene>
    <name evidence="1" type="primary">LOC100180192</name>
</gene>
<dbReference type="PROSITE" id="PS50096">
    <property type="entry name" value="IQ"/>
    <property type="match status" value="1"/>
</dbReference>
<dbReference type="InterPro" id="IPR000048">
    <property type="entry name" value="IQ_motif_EF-hand-BS"/>
</dbReference>
<proteinExistence type="evidence at transcript level"/>
<reference evidence="1" key="1">
    <citation type="submission" date="2020-04" db="EMBL/GenBank/DDBJ databases">
        <authorList>
            <person name="Neveu A P."/>
        </authorList>
    </citation>
    <scope>NUCLEOTIDE SEQUENCE</scope>
    <source>
        <tissue evidence="1">Whole embryo</tissue>
    </source>
</reference>